<keyword evidence="6 8" id="KW-0472">Membrane</keyword>
<feature type="transmembrane region" description="Helical" evidence="8">
    <location>
        <begin position="246"/>
        <end position="270"/>
    </location>
</feature>
<accession>A0A368SZ52</accession>
<organism evidence="10 11">
    <name type="scientific">Marinitenerispora sediminis</name>
    <dbReference type="NCBI Taxonomy" id="1931232"/>
    <lineage>
        <taxon>Bacteria</taxon>
        <taxon>Bacillati</taxon>
        <taxon>Actinomycetota</taxon>
        <taxon>Actinomycetes</taxon>
        <taxon>Streptosporangiales</taxon>
        <taxon>Nocardiopsidaceae</taxon>
        <taxon>Marinitenerispora</taxon>
    </lineage>
</organism>
<dbReference type="RefSeq" id="WP_114400723.1">
    <property type="nucleotide sequence ID" value="NZ_QEIM01000282.1"/>
</dbReference>
<evidence type="ECO:0000256" key="8">
    <source>
        <dbReference type="SAM" id="Phobius"/>
    </source>
</evidence>
<comment type="caution">
    <text evidence="10">The sequence shown here is derived from an EMBL/GenBank/DDBJ whole genome shotgun (WGS) entry which is preliminary data.</text>
</comment>
<evidence type="ECO:0000256" key="2">
    <source>
        <dbReference type="ARBA" id="ARBA00007400"/>
    </source>
</evidence>
<evidence type="ECO:0000256" key="4">
    <source>
        <dbReference type="ARBA" id="ARBA00022692"/>
    </source>
</evidence>
<evidence type="ECO:0000259" key="9">
    <source>
        <dbReference type="Pfam" id="PF01757"/>
    </source>
</evidence>
<sequence>MAAITSDSTATAHRPDTGGPAEPEVARRSAPATRTSAPGRTAWLDLTRVAAMCTVIAVHAFAPVVTTRYTDFGTATWWTANAVDSALRWCVPVFIMLSGALLLAPRPEGLRMFYRRRFSRIGTPLLVWTVVYLAWEALYRSDIGLQQAVSQVLSGNPALHLYFLFVLAGLYVLTPFLRILTRHAGTRTLWGFAIVMSALGIVDQAVTAFDGAGEPNAVTRFLPFVGYYVMGYLLRETDLTRRQTWASGGLFAGSVAVTALAAGLVGAATGGWGSAANYVYDYLSPTVLVMSVTAFLLFRALGTRWSARTAAEGEAEPARRWLRTLSELSFGVFLVHVMVLYQLRDLTGLPDHPLAMTATAAGHIVVVLLVSLAATAVIRRIPLLRATV</sequence>
<keyword evidence="4 8" id="KW-0812">Transmembrane</keyword>
<evidence type="ECO:0000256" key="3">
    <source>
        <dbReference type="ARBA" id="ARBA00022475"/>
    </source>
</evidence>
<dbReference type="InterPro" id="IPR002656">
    <property type="entry name" value="Acyl_transf_3_dom"/>
</dbReference>
<feature type="transmembrane region" description="Helical" evidence="8">
    <location>
        <begin position="49"/>
        <end position="66"/>
    </location>
</feature>
<protein>
    <submittedName>
        <fullName evidence="10">Acyltransferase</fullName>
    </submittedName>
</protein>
<dbReference type="PANTHER" id="PTHR40074">
    <property type="entry name" value="O-ACETYLTRANSFERASE WECH"/>
    <property type="match status" value="1"/>
</dbReference>
<keyword evidence="5 8" id="KW-1133">Transmembrane helix</keyword>
<feature type="domain" description="Acyltransferase 3" evidence="9">
    <location>
        <begin position="42"/>
        <end position="376"/>
    </location>
</feature>
<dbReference type="Pfam" id="PF01757">
    <property type="entry name" value="Acyl_transf_3"/>
    <property type="match status" value="1"/>
</dbReference>
<feature type="transmembrane region" description="Helical" evidence="8">
    <location>
        <begin position="355"/>
        <end position="378"/>
    </location>
</feature>
<evidence type="ECO:0000256" key="5">
    <source>
        <dbReference type="ARBA" id="ARBA00022989"/>
    </source>
</evidence>
<dbReference type="OrthoDB" id="1072135at2"/>
<feature type="region of interest" description="Disordered" evidence="7">
    <location>
        <begin position="1"/>
        <end position="36"/>
    </location>
</feature>
<dbReference type="EMBL" id="QEIN01000281">
    <property type="protein sequence ID" value="RCV50508.1"/>
    <property type="molecule type" value="Genomic_DNA"/>
</dbReference>
<evidence type="ECO:0000256" key="6">
    <source>
        <dbReference type="ARBA" id="ARBA00023136"/>
    </source>
</evidence>
<feature type="transmembrane region" description="Helical" evidence="8">
    <location>
        <begin position="117"/>
        <end position="135"/>
    </location>
</feature>
<dbReference type="GO" id="GO:0005886">
    <property type="term" value="C:plasma membrane"/>
    <property type="evidence" value="ECO:0007669"/>
    <property type="project" value="UniProtKB-SubCell"/>
</dbReference>
<feature type="transmembrane region" description="Helical" evidence="8">
    <location>
        <begin position="217"/>
        <end position="234"/>
    </location>
</feature>
<name>A0A368SZ52_9ACTN</name>
<feature type="transmembrane region" description="Helical" evidence="8">
    <location>
        <begin position="159"/>
        <end position="177"/>
    </location>
</feature>
<comment type="subcellular location">
    <subcellularLocation>
        <location evidence="1">Cell membrane</location>
        <topology evidence="1">Multi-pass membrane protein</topology>
    </subcellularLocation>
</comment>
<evidence type="ECO:0000256" key="1">
    <source>
        <dbReference type="ARBA" id="ARBA00004651"/>
    </source>
</evidence>
<keyword evidence="11" id="KW-1185">Reference proteome</keyword>
<evidence type="ECO:0000313" key="10">
    <source>
        <dbReference type="EMBL" id="RCV50508.1"/>
    </source>
</evidence>
<feature type="transmembrane region" description="Helical" evidence="8">
    <location>
        <begin position="282"/>
        <end position="301"/>
    </location>
</feature>
<feature type="transmembrane region" description="Helical" evidence="8">
    <location>
        <begin position="321"/>
        <end position="343"/>
    </location>
</feature>
<proteinExistence type="inferred from homology"/>
<feature type="transmembrane region" description="Helical" evidence="8">
    <location>
        <begin position="86"/>
        <end position="105"/>
    </location>
</feature>
<dbReference type="AlphaFoldDB" id="A0A368SZ52"/>
<keyword evidence="10" id="KW-0808">Transferase</keyword>
<dbReference type="GO" id="GO:0016413">
    <property type="term" value="F:O-acetyltransferase activity"/>
    <property type="evidence" value="ECO:0007669"/>
    <property type="project" value="TreeGrafter"/>
</dbReference>
<keyword evidence="10" id="KW-0012">Acyltransferase</keyword>
<evidence type="ECO:0000313" key="11">
    <source>
        <dbReference type="Proteomes" id="UP000253318"/>
    </source>
</evidence>
<dbReference type="PANTHER" id="PTHR40074:SF2">
    <property type="entry name" value="O-ACETYLTRANSFERASE WECH"/>
    <property type="match status" value="1"/>
</dbReference>
<feature type="transmembrane region" description="Helical" evidence="8">
    <location>
        <begin position="189"/>
        <end position="211"/>
    </location>
</feature>
<evidence type="ECO:0000256" key="7">
    <source>
        <dbReference type="SAM" id="MobiDB-lite"/>
    </source>
</evidence>
<dbReference type="Proteomes" id="UP000253318">
    <property type="component" value="Unassembled WGS sequence"/>
</dbReference>
<comment type="similarity">
    <text evidence="2">Belongs to the acyltransferase 3 family.</text>
</comment>
<reference evidence="10 11" key="1">
    <citation type="submission" date="2018-04" db="EMBL/GenBank/DDBJ databases">
        <title>Novel actinobacteria from marine sediment.</title>
        <authorList>
            <person name="Ng Z.Y."/>
            <person name="Tan G.Y.A."/>
        </authorList>
    </citation>
    <scope>NUCLEOTIDE SEQUENCE [LARGE SCALE GENOMIC DNA]</scope>
    <source>
        <strain evidence="10 11">TPS81</strain>
    </source>
</reference>
<gene>
    <name evidence="10" type="ORF">DEF24_24150</name>
</gene>
<feature type="compositionally biased region" description="Polar residues" evidence="7">
    <location>
        <begin position="1"/>
        <end position="11"/>
    </location>
</feature>
<keyword evidence="3" id="KW-1003">Cell membrane</keyword>
<dbReference type="GO" id="GO:0009246">
    <property type="term" value="P:enterobacterial common antigen biosynthetic process"/>
    <property type="evidence" value="ECO:0007669"/>
    <property type="project" value="TreeGrafter"/>
</dbReference>